<feature type="domain" description="Alpha-2-macroglobulin" evidence="4">
    <location>
        <begin position="1140"/>
        <end position="1228"/>
    </location>
</feature>
<dbReference type="OrthoDB" id="9767116at2"/>
<dbReference type="SMART" id="SM01359">
    <property type="entry name" value="A2M_N_2"/>
    <property type="match status" value="1"/>
</dbReference>
<dbReference type="STRING" id="246191.SAMN05660337_0032"/>
<dbReference type="Pfam" id="PF11974">
    <property type="entry name" value="bMG3"/>
    <property type="match status" value="1"/>
</dbReference>
<dbReference type="Pfam" id="PF17973">
    <property type="entry name" value="bMG10"/>
    <property type="match status" value="1"/>
</dbReference>
<evidence type="ECO:0000259" key="4">
    <source>
        <dbReference type="SMART" id="SM01360"/>
    </source>
</evidence>
<dbReference type="InterPro" id="IPR049120">
    <property type="entry name" value="A2M_bMG2"/>
</dbReference>
<dbReference type="SMART" id="SM01360">
    <property type="entry name" value="A2M"/>
    <property type="match status" value="1"/>
</dbReference>
<dbReference type="InterPro" id="IPR047565">
    <property type="entry name" value="Alpha-macroglob_thiol-ester_cl"/>
</dbReference>
<accession>A0A1G9AU23</accession>
<dbReference type="Gene3D" id="1.50.10.20">
    <property type="match status" value="1"/>
</dbReference>
<dbReference type="Pfam" id="PF17962">
    <property type="entry name" value="bMG6"/>
    <property type="match status" value="1"/>
</dbReference>
<evidence type="ECO:0000259" key="3">
    <source>
        <dbReference type="SMART" id="SM01359"/>
    </source>
</evidence>
<organism evidence="5 6">
    <name type="scientific">Maridesulfovibrio ferrireducens</name>
    <dbReference type="NCBI Taxonomy" id="246191"/>
    <lineage>
        <taxon>Bacteria</taxon>
        <taxon>Pseudomonadati</taxon>
        <taxon>Thermodesulfobacteriota</taxon>
        <taxon>Desulfovibrionia</taxon>
        <taxon>Desulfovibrionales</taxon>
        <taxon>Desulfovibrionaceae</taxon>
        <taxon>Maridesulfovibrio</taxon>
    </lineage>
</organism>
<comment type="similarity">
    <text evidence="1">Belongs to the protease inhibitor I39 (alpha-2-macroglobulin) family. Bacterial alpha-2-macroglobulin subfamily.</text>
</comment>
<feature type="domain" description="Alpha-2-macroglobulin bait region" evidence="3">
    <location>
        <begin position="934"/>
        <end position="1074"/>
    </location>
</feature>
<dbReference type="GO" id="GO:0004866">
    <property type="term" value="F:endopeptidase inhibitor activity"/>
    <property type="evidence" value="ECO:0007669"/>
    <property type="project" value="InterPro"/>
</dbReference>
<dbReference type="Gene3D" id="2.60.40.3710">
    <property type="match status" value="1"/>
</dbReference>
<dbReference type="Pfam" id="PF07703">
    <property type="entry name" value="A2M_BRD"/>
    <property type="match status" value="1"/>
</dbReference>
<dbReference type="SUPFAM" id="SSF48239">
    <property type="entry name" value="Terpenoid cyclases/Protein prenyltransferases"/>
    <property type="match status" value="1"/>
</dbReference>
<dbReference type="Gene3D" id="2.60.40.1930">
    <property type="match status" value="1"/>
</dbReference>
<dbReference type="PANTHER" id="PTHR40094:SF1">
    <property type="entry name" value="UBIQUITIN DOMAIN-CONTAINING PROTEIN"/>
    <property type="match status" value="1"/>
</dbReference>
<dbReference type="InterPro" id="IPR001599">
    <property type="entry name" value="Macroglobln_a2"/>
</dbReference>
<evidence type="ECO:0000313" key="5">
    <source>
        <dbReference type="EMBL" id="SDK30839.1"/>
    </source>
</evidence>
<dbReference type="InterPro" id="IPR008930">
    <property type="entry name" value="Terpenoid_cyclase/PrenylTrfase"/>
</dbReference>
<dbReference type="Pfam" id="PF21142">
    <property type="entry name" value="A2M_bMG2"/>
    <property type="match status" value="1"/>
</dbReference>
<dbReference type="EMBL" id="FNGA01000001">
    <property type="protein sequence ID" value="SDK30839.1"/>
    <property type="molecule type" value="Genomic_DNA"/>
</dbReference>
<dbReference type="Pfam" id="PF00207">
    <property type="entry name" value="A2M"/>
    <property type="match status" value="1"/>
</dbReference>
<protein>
    <recommendedName>
        <fullName evidence="7">Alpha-2-macroglobulin family protein</fullName>
    </recommendedName>
</protein>
<dbReference type="InterPro" id="IPR011625">
    <property type="entry name" value="A2M_N_BRD"/>
</dbReference>
<dbReference type="InterPro" id="IPR021868">
    <property type="entry name" value="Alpha_2_Macroglob_MG3"/>
</dbReference>
<keyword evidence="6" id="KW-1185">Reference proteome</keyword>
<dbReference type="InterPro" id="IPR002890">
    <property type="entry name" value="MG2"/>
</dbReference>
<gene>
    <name evidence="5" type="ORF">SAMN05660337_0032</name>
</gene>
<evidence type="ECO:0000256" key="1">
    <source>
        <dbReference type="ARBA" id="ARBA00010556"/>
    </source>
</evidence>
<dbReference type="Proteomes" id="UP000199053">
    <property type="component" value="Unassembled WGS sequence"/>
</dbReference>
<dbReference type="InterPro" id="IPR041203">
    <property type="entry name" value="Bact_A2M_MG5"/>
</dbReference>
<dbReference type="InterPro" id="IPR041462">
    <property type="entry name" value="Bact_A2M_MG6"/>
</dbReference>
<evidence type="ECO:0008006" key="7">
    <source>
        <dbReference type="Google" id="ProtNLM"/>
    </source>
</evidence>
<proteinExistence type="inferred from homology"/>
<evidence type="ECO:0000313" key="6">
    <source>
        <dbReference type="Proteomes" id="UP000199053"/>
    </source>
</evidence>
<dbReference type="CDD" id="cd02891">
    <property type="entry name" value="A2M_like"/>
    <property type="match status" value="1"/>
</dbReference>
<dbReference type="SMART" id="SM01419">
    <property type="entry name" value="Thiol-ester_cl"/>
    <property type="match status" value="1"/>
</dbReference>
<dbReference type="InterPro" id="IPR041246">
    <property type="entry name" value="Bact_MG10"/>
</dbReference>
<dbReference type="PANTHER" id="PTHR40094">
    <property type="entry name" value="ALPHA-2-MACROGLOBULIN HOMOLOG"/>
    <property type="match status" value="1"/>
</dbReference>
<dbReference type="Pfam" id="PF01835">
    <property type="entry name" value="MG2"/>
    <property type="match status" value="1"/>
</dbReference>
<evidence type="ECO:0000256" key="2">
    <source>
        <dbReference type="ARBA" id="ARBA00022729"/>
    </source>
</evidence>
<dbReference type="RefSeq" id="WP_092157097.1">
    <property type="nucleotide sequence ID" value="NZ_FNGA01000001.1"/>
</dbReference>
<reference evidence="6" key="1">
    <citation type="submission" date="2016-10" db="EMBL/GenBank/DDBJ databases">
        <authorList>
            <person name="Varghese N."/>
            <person name="Submissions S."/>
        </authorList>
    </citation>
    <scope>NUCLEOTIDE SEQUENCE [LARGE SCALE GENOMIC DNA]</scope>
    <source>
        <strain evidence="6">DSM 16995</strain>
    </source>
</reference>
<name>A0A1G9AU23_9BACT</name>
<sequence>MDRGPSPFRDKKNIIIGMLLMLCIIQASALLKNKHESISERMSAGDGVIITDVSLDSQGYSQLLIAFDKPIGPLGVSAALINPPAQITPEVKGEWRWINPYGLRFKADPSFAPDTRFTIEMQPDNLLLKGQSLTGETSFSVQTGSFSVTETNLQAEPVPGPGKQVRIEGNISFSSYVNPENTLKNISLTGPDGKDIPISITTNYDDYYQRFVSSPIEKTTDKKTYTLKIAKDMPDGKDSMVLGKDYEKNIEIVFDPVLKYNGYSGASTISGSRVELGFSSPVIPTQGLEMISIKPDVSVSASSSGKKLILSGSFLPGKKYKITLKKGLTAADSAVLEEEVIAEVNIPDITPFADFTANGMFLSESGYKTLGVETVNAKHVDVEVDRVFPNNLFSLFTHYGYMAFDSTTYGGGISPALGNKIFSGRIDVKGKPNKKTITPLSLQSFIAEGGKGLYRVSAGIPRQGQKAQRWVMITDLGIVAKQGEDETLFWVSSISNLKPVLDAKVQVISDRNQVMATGTTSKRGMLIIKKDAFRRDVGNPYMVIVTLKNDMTFLLLDRFATDMAGLDVAGQRLSPKGFTAFSYGERNLYRPGETVKGVAVIRNEKLAPSSKMPVVLVYTDQRGRELFRKTASTDSQGMVEFKREIPDYSPTGHFSVKILAGNENIGNYRYSVEDFMPDRIAAEIITSKTPSPGENLGFEVEGRYLFGPPAENLPVTARVSLEPSEFKPDGYKQFRFNTDSSSFKPREIMVSDEKLDETGKYSFSVLIPENLKSDSALQARVTARISETGGRGVTATKTEPVNISKFYPGLKTLTKQGYEQNEKVKLDYVTLTPAGEKTVAAKLIMTLYRDRWQTIIRTTPSGGFKYVTERDPQLIETRKISPSKALGSFKVTPSEFGSYRVILSDPESGVSAQANFFCGGWGYSPWALENPSRLDIIPTRKGDYKAGETAKFQIRTPFSGRMLITIEDRSVRWMKTLTIKGNTATISVPVQKGLSPNAYVTATLIRSINDIEPGASARAVGAVPIFVNRQSNRLPVSIDSPETTRPEKTVTFKVKTTPGAKLTIAAVDEGILRLTGQKTPNPFNYFYAKRALGVRWSDTFGMLMPDSGPINNSPAGGGAALAMMKQFAGSGSIRRVKPVTFWSGVITADKNGNASFDVEIPSFNGALRIMAVVTDGKKFGSSSNLMTVRSPLMVTPTLPRFLAPDEIFDIPVSVRNDTPADGNFTVAVKSSGAFQTEMSFEPLIVIKDRQSTAFFKTQTGKDIGKATFTVTAEGNKEKAEETIDMNIRPALPVQRSSESGFLKDKETSFPAEFEGMMNSTISRTLTIGNQPMIRMAGKLDYLLRYPYSCTEQIVSGAFPLLKLPELARELSPESFDKNSPQYMVQSSLSRLSMMQTGDGGFSMWPDGRKAEKWTSVYALHFLYEAGISGYQVDTLLLNSALGYVSNVAGNIKDNASFRLPSYALYVLARCGKPMHGPMNYLREQKTDKLDELSLTLLGGAFAATGDMKAYTQLLSTRPAPISKTDKDNVFSSETRDLALETLVRMASDKTDDSIPKMIQKLSDLMADNKKDVTQDNALGFMALGSFFGQTKAEPIPSGRIMSNGKELAKFDSNSTTVVTVHGDASLSIELNSAPTAGTAVWTINSRAVPLVTNWKPFSHGLEIKHEFLTREGEPLNPEEIKQGQLVAMRTVVTSTGKAVSNAVIQCLLPSGLEPENTKLATREDLPWIEKGNVRPDHVDIRDDRVLVFTDIPKKGKVEQVTLLRAVTRGEFKIPPAQVEAMYDPEVAGATDIGEMVIGK</sequence>
<dbReference type="Pfam" id="PF17972">
    <property type="entry name" value="bMG5"/>
    <property type="match status" value="1"/>
</dbReference>
<keyword evidence="2" id="KW-0732">Signal</keyword>
<dbReference type="InterPro" id="IPR051802">
    <property type="entry name" value="YfhM-like"/>
</dbReference>